<evidence type="ECO:0000256" key="3">
    <source>
        <dbReference type="ARBA" id="ARBA00022989"/>
    </source>
</evidence>
<feature type="transmembrane region" description="Helical" evidence="5">
    <location>
        <begin position="170"/>
        <end position="192"/>
    </location>
</feature>
<feature type="transmembrane region" description="Helical" evidence="5">
    <location>
        <begin position="112"/>
        <end position="142"/>
    </location>
</feature>
<dbReference type="AlphaFoldDB" id="A0A2N3WXI6"/>
<evidence type="ECO:0000256" key="5">
    <source>
        <dbReference type="SAM" id="Phobius"/>
    </source>
</evidence>
<keyword evidence="2 5" id="KW-0812">Transmembrane</keyword>
<dbReference type="Proteomes" id="UP000233766">
    <property type="component" value="Unassembled WGS sequence"/>
</dbReference>
<dbReference type="PANTHER" id="PTHR23528:SF1">
    <property type="entry name" value="MAJOR FACILITATOR SUPERFAMILY (MFS) PROFILE DOMAIN-CONTAINING PROTEIN"/>
    <property type="match status" value="1"/>
</dbReference>
<dbReference type="InterPro" id="IPR011701">
    <property type="entry name" value="MFS"/>
</dbReference>
<proteinExistence type="predicted"/>
<dbReference type="SUPFAM" id="SSF103473">
    <property type="entry name" value="MFS general substrate transporter"/>
    <property type="match status" value="1"/>
</dbReference>
<dbReference type="InterPro" id="IPR036259">
    <property type="entry name" value="MFS_trans_sf"/>
</dbReference>
<feature type="transmembrane region" description="Helical" evidence="5">
    <location>
        <begin position="381"/>
        <end position="403"/>
    </location>
</feature>
<dbReference type="PANTHER" id="PTHR23528">
    <property type="match status" value="1"/>
</dbReference>
<evidence type="ECO:0000259" key="6">
    <source>
        <dbReference type="PROSITE" id="PS50850"/>
    </source>
</evidence>
<dbReference type="Gene3D" id="1.20.1250.20">
    <property type="entry name" value="MFS general substrate transporter like domains"/>
    <property type="match status" value="2"/>
</dbReference>
<feature type="transmembrane region" description="Helical" evidence="5">
    <location>
        <begin position="42"/>
        <end position="67"/>
    </location>
</feature>
<evidence type="ECO:0000313" key="7">
    <source>
        <dbReference type="EMBL" id="PKV98564.1"/>
    </source>
</evidence>
<gene>
    <name evidence="7" type="ORF">ATK86_0585</name>
</gene>
<protein>
    <submittedName>
        <fullName evidence="7">Putative MFS family arabinose efflux permease</fullName>
    </submittedName>
</protein>
<dbReference type="GO" id="GO:0022857">
    <property type="term" value="F:transmembrane transporter activity"/>
    <property type="evidence" value="ECO:0007669"/>
    <property type="project" value="InterPro"/>
</dbReference>
<dbReference type="OrthoDB" id="7584869at2"/>
<reference evidence="7 8" key="1">
    <citation type="submission" date="2017-12" db="EMBL/GenBank/DDBJ databases">
        <title>Sequencing the genomes of 1000 Actinobacteria strains.</title>
        <authorList>
            <person name="Klenk H.-P."/>
        </authorList>
    </citation>
    <scope>NUCLEOTIDE SEQUENCE [LARGE SCALE GENOMIC DNA]</scope>
    <source>
        <strain evidence="7 8">DSM 44489</strain>
    </source>
</reference>
<comment type="caution">
    <text evidence="7">The sequence shown here is derived from an EMBL/GenBank/DDBJ whole genome shotgun (WGS) entry which is preliminary data.</text>
</comment>
<dbReference type="PROSITE" id="PS50850">
    <property type="entry name" value="MFS"/>
    <property type="match status" value="1"/>
</dbReference>
<feature type="transmembrane region" description="Helical" evidence="5">
    <location>
        <begin position="284"/>
        <end position="307"/>
    </location>
</feature>
<feature type="domain" description="Major facilitator superfamily (MFS) profile" evidence="6">
    <location>
        <begin position="42"/>
        <end position="431"/>
    </location>
</feature>
<keyword evidence="4 5" id="KW-0472">Membrane</keyword>
<dbReference type="Pfam" id="PF07690">
    <property type="entry name" value="MFS_1"/>
    <property type="match status" value="2"/>
</dbReference>
<feature type="transmembrane region" description="Helical" evidence="5">
    <location>
        <begin position="79"/>
        <end position="100"/>
    </location>
</feature>
<name>A0A2N3WXI6_9NOCA</name>
<feature type="transmembrane region" description="Helical" evidence="5">
    <location>
        <begin position="343"/>
        <end position="369"/>
    </location>
</feature>
<evidence type="ECO:0000256" key="1">
    <source>
        <dbReference type="ARBA" id="ARBA00004651"/>
    </source>
</evidence>
<organism evidence="7 8">
    <name type="scientific">Nocardia fluminea</name>
    <dbReference type="NCBI Taxonomy" id="134984"/>
    <lineage>
        <taxon>Bacteria</taxon>
        <taxon>Bacillati</taxon>
        <taxon>Actinomycetota</taxon>
        <taxon>Actinomycetes</taxon>
        <taxon>Mycobacteriales</taxon>
        <taxon>Nocardiaceae</taxon>
        <taxon>Nocardia</taxon>
    </lineage>
</organism>
<dbReference type="InterPro" id="IPR020846">
    <property type="entry name" value="MFS_dom"/>
</dbReference>
<feature type="transmembrane region" description="Helical" evidence="5">
    <location>
        <begin position="319"/>
        <end position="337"/>
    </location>
</feature>
<sequence>MKAAANFLFTLSLTPGFTVAKFDANLSVDETSSTASSPTRGLLPLLFVGNAAMYALYSGVGGVLLPLQIEQIDPANKVANLGLVAGLAAAFATVFNPVAGALSDRSGRRNPWILAGGIGAIAAMALLGAVHTVLLVAIAWCVGQAVVNVYQAAITSVVPDRVPLERRGTASAAVGLGVPLGSVIGVVLASLVADHYSAGYLALGLLVAVAAVIFTAGAPEQRMAPKKAVPLRDQAAAFLSVLREHDFRWAFIGRALLVLGYFCVVGYQLYILQDHIRLPEGMKPATAVAILTPISAVGMTLSTIVGGVLSDRLDRRKPFVAISSLLAAAALLIPVFSPTWGGMLAFSALNGVAFGCFMAVDTALVTMVLPKAEDAARDMGVLNIASAGPQILGPFVASAVVSLAGYSPLFILGGLLSVLGALAVAPIRSVR</sequence>
<dbReference type="GO" id="GO:0005886">
    <property type="term" value="C:plasma membrane"/>
    <property type="evidence" value="ECO:0007669"/>
    <property type="project" value="UniProtKB-SubCell"/>
</dbReference>
<keyword evidence="3 5" id="KW-1133">Transmembrane helix</keyword>
<evidence type="ECO:0000313" key="8">
    <source>
        <dbReference type="Proteomes" id="UP000233766"/>
    </source>
</evidence>
<feature type="transmembrane region" description="Helical" evidence="5">
    <location>
        <begin position="198"/>
        <end position="218"/>
    </location>
</feature>
<feature type="transmembrane region" description="Helical" evidence="5">
    <location>
        <begin position="251"/>
        <end position="272"/>
    </location>
</feature>
<evidence type="ECO:0000256" key="2">
    <source>
        <dbReference type="ARBA" id="ARBA00022692"/>
    </source>
</evidence>
<accession>A0A2N3WXI6</accession>
<feature type="transmembrane region" description="Helical" evidence="5">
    <location>
        <begin position="409"/>
        <end position="427"/>
    </location>
</feature>
<keyword evidence="8" id="KW-1185">Reference proteome</keyword>
<comment type="subcellular location">
    <subcellularLocation>
        <location evidence="1">Cell membrane</location>
        <topology evidence="1">Multi-pass membrane protein</topology>
    </subcellularLocation>
</comment>
<dbReference type="EMBL" id="PJMW01000001">
    <property type="protein sequence ID" value="PKV98564.1"/>
    <property type="molecule type" value="Genomic_DNA"/>
</dbReference>
<evidence type="ECO:0000256" key="4">
    <source>
        <dbReference type="ARBA" id="ARBA00023136"/>
    </source>
</evidence>